<dbReference type="PANTHER" id="PTHR34278:SF1">
    <property type="entry name" value="PROTEIN THI031, PUTATIVE-RELATED"/>
    <property type="match status" value="1"/>
</dbReference>
<evidence type="ECO:0000313" key="2">
    <source>
        <dbReference type="Proteomes" id="UP001374584"/>
    </source>
</evidence>
<keyword evidence="2" id="KW-1185">Reference proteome</keyword>
<protein>
    <submittedName>
        <fullName evidence="1">Uncharacterized protein</fullName>
    </submittedName>
</protein>
<dbReference type="PANTHER" id="PTHR34278">
    <property type="entry name" value="PROTEIN THI031, PUTATIVE-RELATED"/>
    <property type="match status" value="1"/>
</dbReference>
<sequence>MHEYLVNKFMALYLLRKFNSMTNQTLYTEPTPSRTNMKREGRQHGMVRSYRILPTPVNPRPNTRIITRFDSPPTAGLFVKVSSKPTNHSKFTGKCGTPRCTGCHFHPAYKSKGKTKGSQKHKQWRVVDQPDSDFFWLSATLTLDHISNDYTEYAGSEDDYDWEKKNDNKCTSEMGVSFQMDQGREEKEDKDWLLVESFEVVV</sequence>
<reference evidence="1 2" key="1">
    <citation type="submission" date="2024-01" db="EMBL/GenBank/DDBJ databases">
        <title>The genomes of 5 underutilized Papilionoideae crops provide insights into root nodulation and disease resistanc.</title>
        <authorList>
            <person name="Jiang F."/>
        </authorList>
    </citation>
    <scope>NUCLEOTIDE SEQUENCE [LARGE SCALE GENOMIC DNA]</scope>
    <source>
        <strain evidence="1">JINMINGXINNONG_FW02</strain>
        <tissue evidence="1">Leaves</tissue>
    </source>
</reference>
<evidence type="ECO:0000313" key="1">
    <source>
        <dbReference type="EMBL" id="KAK7373222.1"/>
    </source>
</evidence>
<name>A0AAN9NLZ8_PHACN</name>
<proteinExistence type="predicted"/>
<dbReference type="Proteomes" id="UP001374584">
    <property type="component" value="Unassembled WGS sequence"/>
</dbReference>
<gene>
    <name evidence="1" type="ORF">VNO80_06621</name>
</gene>
<accession>A0AAN9NLZ8</accession>
<comment type="caution">
    <text evidence="1">The sequence shown here is derived from an EMBL/GenBank/DDBJ whole genome shotgun (WGS) entry which is preliminary data.</text>
</comment>
<dbReference type="EMBL" id="JAYMYR010000003">
    <property type="protein sequence ID" value="KAK7373222.1"/>
    <property type="molecule type" value="Genomic_DNA"/>
</dbReference>
<dbReference type="AlphaFoldDB" id="A0AAN9NLZ8"/>
<organism evidence="1 2">
    <name type="scientific">Phaseolus coccineus</name>
    <name type="common">Scarlet runner bean</name>
    <name type="synonym">Phaseolus multiflorus</name>
    <dbReference type="NCBI Taxonomy" id="3886"/>
    <lineage>
        <taxon>Eukaryota</taxon>
        <taxon>Viridiplantae</taxon>
        <taxon>Streptophyta</taxon>
        <taxon>Embryophyta</taxon>
        <taxon>Tracheophyta</taxon>
        <taxon>Spermatophyta</taxon>
        <taxon>Magnoliopsida</taxon>
        <taxon>eudicotyledons</taxon>
        <taxon>Gunneridae</taxon>
        <taxon>Pentapetalae</taxon>
        <taxon>rosids</taxon>
        <taxon>fabids</taxon>
        <taxon>Fabales</taxon>
        <taxon>Fabaceae</taxon>
        <taxon>Papilionoideae</taxon>
        <taxon>50 kb inversion clade</taxon>
        <taxon>NPAAA clade</taxon>
        <taxon>indigoferoid/millettioid clade</taxon>
        <taxon>Phaseoleae</taxon>
        <taxon>Phaseolus</taxon>
    </lineage>
</organism>